<keyword evidence="3" id="KW-1185">Reference proteome</keyword>
<dbReference type="EMBL" id="BAABKB010000004">
    <property type="protein sequence ID" value="GAA5004459.1"/>
    <property type="molecule type" value="Genomic_DNA"/>
</dbReference>
<gene>
    <name evidence="2" type="ORF">GCM10023335_20680</name>
</gene>
<feature type="region of interest" description="Disordered" evidence="1">
    <location>
        <begin position="1"/>
        <end position="62"/>
    </location>
</feature>
<dbReference type="Proteomes" id="UP001501759">
    <property type="component" value="Unassembled WGS sequence"/>
</dbReference>
<evidence type="ECO:0000256" key="1">
    <source>
        <dbReference type="SAM" id="MobiDB-lite"/>
    </source>
</evidence>
<reference evidence="3" key="1">
    <citation type="journal article" date="2019" name="Int. J. Syst. Evol. Microbiol.">
        <title>The Global Catalogue of Microorganisms (GCM) 10K type strain sequencing project: providing services to taxonomists for standard genome sequencing and annotation.</title>
        <authorList>
            <consortium name="The Broad Institute Genomics Platform"/>
            <consortium name="The Broad Institute Genome Sequencing Center for Infectious Disease"/>
            <person name="Wu L."/>
            <person name="Ma J."/>
        </authorList>
    </citation>
    <scope>NUCLEOTIDE SEQUENCE [LARGE SCALE GENOMIC DNA]</scope>
    <source>
        <strain evidence="3">JCM 18409</strain>
    </source>
</reference>
<name>A0ABP9IRF1_9ACTN</name>
<proteinExistence type="predicted"/>
<sequence>MQQVTGVPRRMDLQDEQRDGDGDDAVAERDHPGGVALHAERRGPSPWPVRAVGSRPVRPTGRRPVLSVASRLVRPVGSQPVLTVASRLVRPVGT</sequence>
<accession>A0ABP9IRF1</accession>
<comment type="caution">
    <text evidence="2">The sequence shown here is derived from an EMBL/GenBank/DDBJ whole genome shotgun (WGS) entry which is preliminary data.</text>
</comment>
<protein>
    <submittedName>
        <fullName evidence="2">Uncharacterized protein</fullName>
    </submittedName>
</protein>
<evidence type="ECO:0000313" key="3">
    <source>
        <dbReference type="Proteomes" id="UP001501759"/>
    </source>
</evidence>
<organism evidence="2 3">
    <name type="scientific">Streptomyces siamensis</name>
    <dbReference type="NCBI Taxonomy" id="1274986"/>
    <lineage>
        <taxon>Bacteria</taxon>
        <taxon>Bacillati</taxon>
        <taxon>Actinomycetota</taxon>
        <taxon>Actinomycetes</taxon>
        <taxon>Kitasatosporales</taxon>
        <taxon>Streptomycetaceae</taxon>
        <taxon>Streptomyces</taxon>
    </lineage>
</organism>
<feature type="compositionally biased region" description="Basic and acidic residues" evidence="1">
    <location>
        <begin position="9"/>
        <end position="43"/>
    </location>
</feature>
<evidence type="ECO:0000313" key="2">
    <source>
        <dbReference type="EMBL" id="GAA5004459.1"/>
    </source>
</evidence>